<gene>
    <name evidence="6" type="ORF">DIURU_001331</name>
</gene>
<dbReference type="InterPro" id="IPR050598">
    <property type="entry name" value="AminoAcid_Transporter"/>
</dbReference>
<feature type="transmembrane region" description="Helical" evidence="5">
    <location>
        <begin position="439"/>
        <end position="458"/>
    </location>
</feature>
<keyword evidence="3 5" id="KW-1133">Transmembrane helix</keyword>
<feature type="transmembrane region" description="Helical" evidence="5">
    <location>
        <begin position="328"/>
        <end position="347"/>
    </location>
</feature>
<dbReference type="InterPro" id="IPR002293">
    <property type="entry name" value="AA/rel_permease1"/>
</dbReference>
<keyword evidence="2 5" id="KW-0812">Transmembrane</keyword>
<reference evidence="6 7" key="1">
    <citation type="submission" date="2019-07" db="EMBL/GenBank/DDBJ databases">
        <title>Genome assembly of two rare yeast pathogens: Diutina rugosa and Trichomonascus ciferrii.</title>
        <authorList>
            <person name="Mixao V."/>
            <person name="Saus E."/>
            <person name="Hansen A."/>
            <person name="Lass-Flor C."/>
            <person name="Gabaldon T."/>
        </authorList>
    </citation>
    <scope>NUCLEOTIDE SEQUENCE [LARGE SCALE GENOMIC DNA]</scope>
    <source>
        <strain evidence="6 7">CBS 613</strain>
    </source>
</reference>
<keyword evidence="4 5" id="KW-0472">Membrane</keyword>
<feature type="transmembrane region" description="Helical" evidence="5">
    <location>
        <begin position="238"/>
        <end position="255"/>
    </location>
</feature>
<feature type="transmembrane region" description="Helical" evidence="5">
    <location>
        <begin position="406"/>
        <end position="427"/>
    </location>
</feature>
<dbReference type="VEuPathDB" id="FungiDB:DIURU_001331"/>
<proteinExistence type="predicted"/>
<feature type="transmembrane region" description="Helical" evidence="5">
    <location>
        <begin position="168"/>
        <end position="185"/>
    </location>
</feature>
<dbReference type="GO" id="GO:0015179">
    <property type="term" value="F:L-amino acid transmembrane transporter activity"/>
    <property type="evidence" value="ECO:0007669"/>
    <property type="project" value="TreeGrafter"/>
</dbReference>
<feature type="transmembrane region" description="Helical" evidence="5">
    <location>
        <begin position="373"/>
        <end position="394"/>
    </location>
</feature>
<comment type="caution">
    <text evidence="6">The sequence shown here is derived from an EMBL/GenBank/DDBJ whole genome shotgun (WGS) entry which is preliminary data.</text>
</comment>
<feature type="transmembrane region" description="Helical" evidence="5">
    <location>
        <begin position="276"/>
        <end position="299"/>
    </location>
</feature>
<dbReference type="Proteomes" id="UP000449547">
    <property type="component" value="Unassembled WGS sequence"/>
</dbReference>
<protein>
    <recommendedName>
        <fullName evidence="8">Amino acid permease/ SLC12A domain-containing protein</fullName>
    </recommendedName>
</protein>
<evidence type="ECO:0000313" key="6">
    <source>
        <dbReference type="EMBL" id="KAA8905795.1"/>
    </source>
</evidence>
<dbReference type="GeneID" id="54779984"/>
<sequence length="569" mass="62297">MGFSDFLKSDKEDNEKVIDALSDPYSSSDHEASAGAAVNLDHNKKDIGYISASFLMVNRMIGAGVFSTGSTIFILSGSVGTSLMMWFAGTVIAFSGLLVYMELGSALPRNGGEKTYLEYIFNKPKFLVTACYAAYVFLMGWCAGNSILFGEAMLNAGGVAVTQWNSRGIGVGVISFALLVNGLHVKTGLYIANVLGVIKLVIILFITVAGWVALGGGIRKHDWVDPHNFRDAFAGPTPTAFGIVNALYNVIWSYVGYSNANYALAEIKNPVKVLRVAAPTAFITIGILYMFVNIAYFAVVPKEAITDSGRLLAATFFKYAFSDAGEQAASVFIALSALGNTLSVMFAQGRIIQQLGREGCLPFPRLFATSKPFGTPLMGCFQHWCICLATILAPPPGDAYNFVLNLIQYPLNLINTLLAAGLLYIHWRKRKGLIEWNPPLKASVPVIIFFFLASLYLVAAPYVPPQGGQTVYKSMPYWIHPVVTWGIFFIGFVYWVLWTRVTPKVFGYKLISKEVLGEDGFWRNKFYHVKKGEEYHSDEEQAEPVEPVLSVADSYTHKATGVSSSNEGK</sequence>
<evidence type="ECO:0008006" key="8">
    <source>
        <dbReference type="Google" id="ProtNLM"/>
    </source>
</evidence>
<organism evidence="6 7">
    <name type="scientific">Diutina rugosa</name>
    <name type="common">Yeast</name>
    <name type="synonym">Candida rugosa</name>
    <dbReference type="NCBI Taxonomy" id="5481"/>
    <lineage>
        <taxon>Eukaryota</taxon>
        <taxon>Fungi</taxon>
        <taxon>Dikarya</taxon>
        <taxon>Ascomycota</taxon>
        <taxon>Saccharomycotina</taxon>
        <taxon>Pichiomycetes</taxon>
        <taxon>Debaryomycetaceae</taxon>
        <taxon>Diutina</taxon>
    </lineage>
</organism>
<dbReference type="Pfam" id="PF13520">
    <property type="entry name" value="AA_permease_2"/>
    <property type="match status" value="1"/>
</dbReference>
<dbReference type="Gene3D" id="1.20.1740.10">
    <property type="entry name" value="Amino acid/polyamine transporter I"/>
    <property type="match status" value="1"/>
</dbReference>
<evidence type="ECO:0000256" key="2">
    <source>
        <dbReference type="ARBA" id="ARBA00022692"/>
    </source>
</evidence>
<feature type="transmembrane region" description="Helical" evidence="5">
    <location>
        <begin position="197"/>
        <end position="218"/>
    </location>
</feature>
<dbReference type="FunFam" id="1.20.1740.10:FF:000025">
    <property type="entry name" value="High-affinity methionine permease"/>
    <property type="match status" value="1"/>
</dbReference>
<feature type="transmembrane region" description="Helical" evidence="5">
    <location>
        <begin position="85"/>
        <end position="105"/>
    </location>
</feature>
<evidence type="ECO:0000256" key="5">
    <source>
        <dbReference type="SAM" id="Phobius"/>
    </source>
</evidence>
<evidence type="ECO:0000256" key="4">
    <source>
        <dbReference type="ARBA" id="ARBA00023136"/>
    </source>
</evidence>
<dbReference type="OMA" id="LYMFVNI"/>
<evidence type="ECO:0000256" key="3">
    <source>
        <dbReference type="ARBA" id="ARBA00022989"/>
    </source>
</evidence>
<feature type="transmembrane region" description="Helical" evidence="5">
    <location>
        <begin position="60"/>
        <end position="79"/>
    </location>
</feature>
<dbReference type="PANTHER" id="PTHR11785">
    <property type="entry name" value="AMINO ACID TRANSPORTER"/>
    <property type="match status" value="1"/>
</dbReference>
<dbReference type="PANTHER" id="PTHR11785:SF498">
    <property type="entry name" value="HIGH-AFFINITY METHIONINE PERMEASE"/>
    <property type="match status" value="1"/>
</dbReference>
<feature type="transmembrane region" description="Helical" evidence="5">
    <location>
        <begin position="478"/>
        <end position="497"/>
    </location>
</feature>
<accession>A0A642UWJ3</accession>
<keyword evidence="7" id="KW-1185">Reference proteome</keyword>
<dbReference type="EMBL" id="SWFT01000041">
    <property type="protein sequence ID" value="KAA8905795.1"/>
    <property type="molecule type" value="Genomic_DNA"/>
</dbReference>
<dbReference type="AlphaFoldDB" id="A0A642UWJ3"/>
<feature type="transmembrane region" description="Helical" evidence="5">
    <location>
        <begin position="126"/>
        <end position="148"/>
    </location>
</feature>
<name>A0A642UWJ3_DIURU</name>
<evidence type="ECO:0000256" key="1">
    <source>
        <dbReference type="ARBA" id="ARBA00004141"/>
    </source>
</evidence>
<evidence type="ECO:0000313" key="7">
    <source>
        <dbReference type="Proteomes" id="UP000449547"/>
    </source>
</evidence>
<dbReference type="OrthoDB" id="5982228at2759"/>
<dbReference type="GO" id="GO:0016020">
    <property type="term" value="C:membrane"/>
    <property type="evidence" value="ECO:0007669"/>
    <property type="project" value="UniProtKB-SubCell"/>
</dbReference>
<dbReference type="PIRSF" id="PIRSF006060">
    <property type="entry name" value="AA_transporter"/>
    <property type="match status" value="1"/>
</dbReference>
<dbReference type="RefSeq" id="XP_034013841.1">
    <property type="nucleotide sequence ID" value="XM_034153863.1"/>
</dbReference>
<comment type="subcellular location">
    <subcellularLocation>
        <location evidence="1">Membrane</location>
        <topology evidence="1">Multi-pass membrane protein</topology>
    </subcellularLocation>
</comment>